<dbReference type="PANTHER" id="PTHR46299">
    <property type="entry name" value="VON WILLEBRAND FACTOR A DOMAIN-CONTAINING PROTEIN 5B2-RELATED"/>
    <property type="match status" value="1"/>
</dbReference>
<feature type="region of interest" description="Disordered" evidence="1">
    <location>
        <begin position="1179"/>
        <end position="1215"/>
    </location>
</feature>
<dbReference type="SMART" id="SM00327">
    <property type="entry name" value="VWA"/>
    <property type="match status" value="1"/>
</dbReference>
<reference evidence="3 4" key="1">
    <citation type="submission" date="2015-08" db="EMBL/GenBank/DDBJ databases">
        <title>The genome of the Asian arowana (Scleropages formosus).</title>
        <authorList>
            <person name="Tan M.H."/>
            <person name="Gan H.M."/>
            <person name="Croft L.J."/>
            <person name="Austin C.M."/>
        </authorList>
    </citation>
    <scope>NUCLEOTIDE SEQUENCE [LARGE SCALE GENOMIC DNA]</scope>
    <source>
        <strain evidence="3">Aro1</strain>
    </source>
</reference>
<feature type="domain" description="VWFA" evidence="2">
    <location>
        <begin position="369"/>
        <end position="544"/>
    </location>
</feature>
<evidence type="ECO:0000259" key="2">
    <source>
        <dbReference type="PROSITE" id="PS50234"/>
    </source>
</evidence>
<proteinExistence type="predicted"/>
<dbReference type="PANTHER" id="PTHR46299:SF2">
    <property type="entry name" value="VON WILLEBRAND FACTOR A DOMAIN-CONTAINING PROTEIN 5B2"/>
    <property type="match status" value="1"/>
</dbReference>
<feature type="region of interest" description="Disordered" evidence="1">
    <location>
        <begin position="649"/>
        <end position="669"/>
    </location>
</feature>
<organism evidence="3 4">
    <name type="scientific">Scleropages formosus</name>
    <name type="common">Asian bonytongue</name>
    <name type="synonym">Osteoglossum formosum</name>
    <dbReference type="NCBI Taxonomy" id="113540"/>
    <lineage>
        <taxon>Eukaryota</taxon>
        <taxon>Metazoa</taxon>
        <taxon>Chordata</taxon>
        <taxon>Craniata</taxon>
        <taxon>Vertebrata</taxon>
        <taxon>Euteleostomi</taxon>
        <taxon>Actinopterygii</taxon>
        <taxon>Neopterygii</taxon>
        <taxon>Teleostei</taxon>
        <taxon>Osteoglossocephala</taxon>
        <taxon>Osteoglossomorpha</taxon>
        <taxon>Osteoglossiformes</taxon>
        <taxon>Osteoglossidae</taxon>
        <taxon>Scleropages</taxon>
    </lineage>
</organism>
<accession>A0A0P7Y8C9</accession>
<sequence>MPGLRNRSTWEPLQLKASCVKSCANGYSLGITSNLTYANMQNEPVEGIFVYPMREREVVVGFEATVAGHIVGVQIQSCAKLEECRLDYCPCSTLDTQYGNGHDCSCCGTSGRGMHCTNGHIVLDEDLERTTFIMSTGTIGPMDLVTVVMSTTMEVGTLENGAVRLLYPSVLTPIVRGRTIPNKSEHGERWDESGPISCFGAGKQDRPPGSAQQCFHSIFTNPATSSLPYELSFQLLVRGACLLAGLESPTHALRADADPSAQSASTTYITLAEEHTYDRHVEIILHLSEPFQPQVILERGRLTFQEYEQQISARRDFIRISRKEAEPEKKMQFVRKRFHKDILCNPVLMLNLCPDLLSEPVELHHATRELFFLLDRSGSMSSTNVDRVKEGMLVAIKSLPPGTLLNIVGFGSILRTLFPSSRLCTNETLATACEYIQRMKADLGGTNLLGALSWVYQQPGQRSCPRQVFIITDRTVSNVGRVLELVRRHTCAARCFGLGLGPLACRRLLQGVAKVTGGNSEFLDVDERLQPKLIKALKKAFEPVLTDIRIDWYLPDNMEALLSPSEIPPIYPGNCLIGYCTLYDLSAFQSKKCELSRSQPSRWLSHGSEGSLSRHSKDELLQAPVSAPEHSDIEEALCEISREISSEFSCARPSDASGDTGETSLPIGRELKHNPSFCHSVDSNTNVQQSQKLGESGDIQCAANRHEVGEVLGLTGTLRARFSIAGEPESPSDVRLRIARASYVQEKYMLTHCSLSSERADLSPESDSAVLLHNASSLPQGLKRTAPSEPRGLTRWGTWRQAASSDSTDSGSAMAEERRLKQRALARSAMSGRSFSSPQGELDLHRLRRALEKVSFHQVLGGQLNEGDAETMPTPKGALSHRSLTDSNSLLFPASPLDWDTFTESEYLFSALPPEEPPTQCRAVIHGLLAGKPMSWEAVVDLSPLWKPEDLRTTPGRNSWLEIIHQLTARSVIRDFENMAEREPSSEHGLSKRYRTKAIQTRKGSNILCMYTAFTPINSSSSEGLASSMEMCDAGTHSGLRGRRHRADSMGLGCKPSRRDSEDFEDTMTSTGIGGSWNPASPSAASTRSQRSAESWSMESFFGSKFMLSRLRTAEQPSKHGPLKPHCLASEREKQAECESADYLPLVRLQLASGAFLLTNLYSECIQIPLDRLKRASPYTRHRSSRSPPLQCTSPSISTSTGPKPPAGSLPEPSEQPVDYLVQQDLEGSSWATAVALAWLEHRCAGFFVEWELVAAKADFWLRGQQLPEGMDLASLKTAARQLFLLIRHWDENIKLNMLCYNPNNV</sequence>
<dbReference type="InterPro" id="IPR036465">
    <property type="entry name" value="vWFA_dom_sf"/>
</dbReference>
<dbReference type="InterPro" id="IPR002035">
    <property type="entry name" value="VWF_A"/>
</dbReference>
<dbReference type="PROSITE" id="PS50234">
    <property type="entry name" value="VWFA"/>
    <property type="match status" value="1"/>
</dbReference>
<feature type="region of interest" description="Disordered" evidence="1">
    <location>
        <begin position="182"/>
        <end position="209"/>
    </location>
</feature>
<dbReference type="Pfam" id="PF13768">
    <property type="entry name" value="VWA_3"/>
    <property type="match status" value="1"/>
</dbReference>
<evidence type="ECO:0000256" key="1">
    <source>
        <dbReference type="SAM" id="MobiDB-lite"/>
    </source>
</evidence>
<gene>
    <name evidence="3" type="ORF">Z043_119964</name>
</gene>
<feature type="compositionally biased region" description="Polar residues" evidence="1">
    <location>
        <begin position="1186"/>
        <end position="1202"/>
    </location>
</feature>
<comment type="caution">
    <text evidence="3">The sequence shown here is derived from an EMBL/GenBank/DDBJ whole genome shotgun (WGS) entry which is preliminary data.</text>
</comment>
<protein>
    <submittedName>
        <fullName evidence="3">von Willebrand factor A domain-containing protein 5B1-like</fullName>
    </submittedName>
</protein>
<feature type="region of interest" description="Disordered" evidence="1">
    <location>
        <begin position="1038"/>
        <end position="1090"/>
    </location>
</feature>
<dbReference type="EMBL" id="JARO02009201">
    <property type="protein sequence ID" value="KPP61891.1"/>
    <property type="molecule type" value="Genomic_DNA"/>
</dbReference>
<dbReference type="InterPro" id="IPR013694">
    <property type="entry name" value="VIT"/>
</dbReference>
<dbReference type="SUPFAM" id="SSF53300">
    <property type="entry name" value="vWA-like"/>
    <property type="match status" value="1"/>
</dbReference>
<name>A0A0P7Y8C9_SCLFO</name>
<feature type="compositionally biased region" description="Basic and acidic residues" evidence="1">
    <location>
        <begin position="183"/>
        <end position="192"/>
    </location>
</feature>
<feature type="compositionally biased region" description="Polar residues" evidence="1">
    <location>
        <begin position="1078"/>
        <end position="1090"/>
    </location>
</feature>
<dbReference type="Pfam" id="PF13757">
    <property type="entry name" value="VIT_2"/>
    <property type="match status" value="1"/>
</dbReference>
<evidence type="ECO:0000313" key="3">
    <source>
        <dbReference type="EMBL" id="KPP61891.1"/>
    </source>
</evidence>
<evidence type="ECO:0000313" key="4">
    <source>
        <dbReference type="Proteomes" id="UP000034805"/>
    </source>
</evidence>
<dbReference type="Gene3D" id="3.40.50.410">
    <property type="entry name" value="von Willebrand factor, type A domain"/>
    <property type="match status" value="1"/>
</dbReference>
<dbReference type="Proteomes" id="UP000034805">
    <property type="component" value="Unassembled WGS sequence"/>
</dbReference>
<dbReference type="InterPro" id="IPR052627">
    <property type="entry name" value="VWA_domain-containing"/>
</dbReference>